<dbReference type="Proteomes" id="UP000297092">
    <property type="component" value="Segment"/>
</dbReference>
<organism evidence="1 2">
    <name type="scientific">Escherichia phage Lidtsur</name>
    <dbReference type="NCBI Taxonomy" id="2562235"/>
    <lineage>
        <taxon>Viruses</taxon>
        <taxon>Duplodnaviria</taxon>
        <taxon>Heunggongvirae</taxon>
        <taxon>Uroviricota</taxon>
        <taxon>Caudoviricetes</taxon>
        <taxon>Autographivirales</taxon>
        <taxon>Autoscriptoviridae</taxon>
        <taxon>Stentvirinae</taxon>
        <taxon>Bonnellvirus</taxon>
        <taxon>Bonnellvirus lidtsur</taxon>
    </lineage>
</organism>
<proteinExistence type="predicted"/>
<dbReference type="RefSeq" id="YP_009821616.1">
    <property type="nucleotide sequence ID" value="NC_048177.1"/>
</dbReference>
<dbReference type="EMBL" id="MK629528">
    <property type="protein sequence ID" value="QBZ71522.1"/>
    <property type="molecule type" value="Genomic_DNA"/>
</dbReference>
<dbReference type="GeneID" id="55013100"/>
<evidence type="ECO:0000313" key="2">
    <source>
        <dbReference type="Proteomes" id="UP000297092"/>
    </source>
</evidence>
<protein>
    <submittedName>
        <fullName evidence="1">Uncharacterized protein</fullName>
    </submittedName>
</protein>
<keyword evidence="2" id="KW-1185">Reference proteome</keyword>
<sequence length="79" mass="8652">MPRITKVEDLKEGDVYQLSGGIFCAVVLDTNKSGFNYVGLDKEDSNTLVFVGVDNGQPQYFPEGLLDDPDTEYGMVSKA</sequence>
<evidence type="ECO:0000313" key="1">
    <source>
        <dbReference type="EMBL" id="QBZ71522.1"/>
    </source>
</evidence>
<name>A0A4D6DYY9_9CAUD</name>
<reference evidence="2" key="1">
    <citation type="submission" date="2019-03" db="EMBL/GenBank/DDBJ databases">
        <authorList>
            <person name="Olsen N.S."/>
            <person name="Kot W."/>
            <person name="Hansen L.H."/>
        </authorList>
    </citation>
    <scope>NUCLEOTIDE SEQUENCE [LARGE SCALE GENOMIC DNA]</scope>
</reference>
<dbReference type="KEGG" id="vg:55013100"/>
<accession>A0A4D6DYY9</accession>